<evidence type="ECO:0000313" key="9">
    <source>
        <dbReference type="Proteomes" id="UP000186698"/>
    </source>
</evidence>
<feature type="compositionally biased region" description="Basic and acidic residues" evidence="8">
    <location>
        <begin position="458"/>
        <end position="482"/>
    </location>
</feature>
<dbReference type="Pfam" id="PF13919">
    <property type="entry name" value="ASXH"/>
    <property type="match status" value="1"/>
</dbReference>
<evidence type="ECO:0000256" key="8">
    <source>
        <dbReference type="SAM" id="MobiDB-lite"/>
    </source>
</evidence>
<feature type="compositionally biased region" description="Gly residues" evidence="8">
    <location>
        <begin position="557"/>
        <end position="566"/>
    </location>
</feature>
<sequence>MRDKQKRRRERTWAEAARMVLENYSDAPMTPKQILNVIESEGLKETNTGTSPLACLNAMLHSNSRTREALFYKLPGRISLFTMKKNALQWSRAMPLPEDGDTEDTEGGKWNEGKVTAAGENEEACISASCSRELHCRETRSLVQMNKQKRRSAVLLPRVVLTPLKVNGAHLPSTSGLSVHHGSRESSRVRTAGGGLSFQRRAAFSRDGTHHLRGIRSPGPGQMKRSRVEEIDFETPGSILVNTNLRALINLRTFSALPNNLQQQLLLLLPDVDRQVGAEGQIRMSTSALNNEFFAHACQRWRERLADGEFMPEMQLRLRQEMGREKKIEDWKKRFFEEFYGQKLGLTDEHLSDEGEKNGQSTQRVLRSAQVKVTEAQPKNLSVAVMDRRNKNPRGKKEKEENVEIHYVSTEIKESSLPPLKGSDTQPLGVEAYIPPNGSQSLPAFPDRVPEPHPQSSEQKRKIETEPHSPSIEKKPRMEQRRSFRNTIQNVHTEKPQPTKEEPKVPPIRIQLSRIKPPWVYKGLPAHQFYPRIIPNPDPPGGRPPPRSPPDSQTSSIGGGGGPGGGRKYKARSETRKRKVRKPTKRKPGKPLASLCRTQLLSPAAARNSLTKATGKLGARSSCYSLIRTLLNTSVHSVTGKVKEFSVAGAFKLEPMCEILENELFLLEICDALWAYDQGNGHDRDSVQPSNVTLVQRESNLNSSPAVDITRSVPFKESSNGNHVDSLSMVLGDVSNILQNRRKPLTLKGKQMFCTLNKCKISFPEKLPSVSQPRDNLSYRNVQKPFPSAMKVRICPKTSTGIADSCAKIEFLCPRPKTLLGSSSRILSKIPALHSEEQHLRDHPKPAARVLPIGHTTQWGNLNGRKPFSLPIYKSSGDLNTKGPNFKRWNFQAHSGTLTEEASSVSAPSIPGLPNEDPYSCLALLAAEKIKRHKLAWHCPSLTRYLPVACS</sequence>
<dbReference type="PANTHER" id="PTHR13578">
    <property type="entry name" value="ADDITIONAL SEX COMBS LIKE PROTEIN ASXL"/>
    <property type="match status" value="1"/>
</dbReference>
<dbReference type="InterPro" id="IPR024811">
    <property type="entry name" value="ASX/ASX-like"/>
</dbReference>
<feature type="compositionally biased region" description="Pro residues" evidence="8">
    <location>
        <begin position="534"/>
        <end position="549"/>
    </location>
</feature>
<dbReference type="GO" id="GO:0042975">
    <property type="term" value="F:peroxisome proliferator activated receptor binding"/>
    <property type="evidence" value="ECO:0000318"/>
    <property type="project" value="GO_Central"/>
</dbReference>
<dbReference type="Xenbase" id="XB-GENE-6256237">
    <property type="gene designation" value="asxl1.L"/>
</dbReference>
<dbReference type="STRING" id="8355.A0A1L8ERK1"/>
<keyword evidence="9" id="KW-1185">Reference proteome</keyword>
<feature type="region of interest" description="Disordered" evidence="8">
    <location>
        <begin position="414"/>
        <end position="509"/>
    </location>
</feature>
<keyword evidence="2" id="KW-0479">Metal-binding</keyword>
<evidence type="ECO:0000256" key="3">
    <source>
        <dbReference type="ARBA" id="ARBA00022771"/>
    </source>
</evidence>
<gene>
    <name evidence="10 11" type="primary">asxl1.L</name>
</gene>
<evidence type="ECO:0000256" key="2">
    <source>
        <dbReference type="ARBA" id="ARBA00022723"/>
    </source>
</evidence>
<dbReference type="GO" id="GO:0045944">
    <property type="term" value="P:positive regulation of transcription by RNA polymerase II"/>
    <property type="evidence" value="ECO:0000318"/>
    <property type="project" value="GO_Central"/>
</dbReference>
<dbReference type="InterPro" id="IPR044867">
    <property type="entry name" value="DEUBAD_dom"/>
</dbReference>
<evidence type="ECO:0000313" key="11">
    <source>
        <dbReference type="Xenbase" id="XB-GENE-6256237"/>
    </source>
</evidence>
<dbReference type="Bgee" id="446414">
    <property type="expression patterns" value="Expressed in blastula and 19 other cell types or tissues"/>
</dbReference>
<keyword evidence="6" id="KW-0804">Transcription</keyword>
<keyword evidence="4" id="KW-0862">Zinc</keyword>
<dbReference type="RefSeq" id="XP_018089919.1">
    <property type="nucleotide sequence ID" value="XM_018234430.2"/>
</dbReference>
<accession>A0A1L8ERK1</accession>
<dbReference type="Pfam" id="PF05066">
    <property type="entry name" value="HARE-HTH"/>
    <property type="match status" value="1"/>
</dbReference>
<dbReference type="PANTHER" id="PTHR13578:SF19">
    <property type="entry name" value="POLYCOMB GROUP PROTEIN ASXL1"/>
    <property type="match status" value="1"/>
</dbReference>
<dbReference type="CTD" id="446414"/>
<dbReference type="PaxDb" id="8355-A0A1L8ERK1"/>
<organism evidence="9 10">
    <name type="scientific">Xenopus laevis</name>
    <name type="common">African clawed frog</name>
    <dbReference type="NCBI Taxonomy" id="8355"/>
    <lineage>
        <taxon>Eukaryota</taxon>
        <taxon>Metazoa</taxon>
        <taxon>Chordata</taxon>
        <taxon>Craniata</taxon>
        <taxon>Vertebrata</taxon>
        <taxon>Euteleostomi</taxon>
        <taxon>Amphibia</taxon>
        <taxon>Batrachia</taxon>
        <taxon>Anura</taxon>
        <taxon>Pipoidea</taxon>
        <taxon>Pipidae</taxon>
        <taxon>Xenopodinae</taxon>
        <taxon>Xenopus</taxon>
        <taxon>Xenopus</taxon>
    </lineage>
</organism>
<dbReference type="GO" id="GO:0035517">
    <property type="term" value="C:PR-DUB complex"/>
    <property type="evidence" value="ECO:0000318"/>
    <property type="project" value="GO_Central"/>
</dbReference>
<reference evidence="10" key="1">
    <citation type="submission" date="2025-08" db="UniProtKB">
        <authorList>
            <consortium name="RefSeq"/>
        </authorList>
    </citation>
    <scope>IDENTIFICATION</scope>
    <source>
        <strain evidence="10">J_2021</strain>
        <tissue evidence="10">Erythrocytes</tissue>
    </source>
</reference>
<dbReference type="GO" id="GO:0003682">
    <property type="term" value="F:chromatin binding"/>
    <property type="evidence" value="ECO:0000318"/>
    <property type="project" value="GO_Central"/>
</dbReference>
<dbReference type="AlphaFoldDB" id="A0A1L8ERK1"/>
<dbReference type="KEGG" id="xla:446414"/>
<dbReference type="OMA" id="AMKVRIC"/>
<evidence type="ECO:0000256" key="7">
    <source>
        <dbReference type="ARBA" id="ARBA00023242"/>
    </source>
</evidence>
<dbReference type="InterPro" id="IPR007759">
    <property type="entry name" value="Asxl_HARE-HTH"/>
</dbReference>
<comment type="subcellular location">
    <subcellularLocation>
        <location evidence="1">Nucleus</location>
    </subcellularLocation>
</comment>
<evidence type="ECO:0000256" key="5">
    <source>
        <dbReference type="ARBA" id="ARBA00023015"/>
    </source>
</evidence>
<dbReference type="GeneID" id="446414"/>
<dbReference type="PROSITE" id="PS51913">
    <property type="entry name" value="HTH_HARE"/>
    <property type="match status" value="1"/>
</dbReference>
<dbReference type="PROSITE" id="PS51916">
    <property type="entry name" value="DEUBAD"/>
    <property type="match status" value="1"/>
</dbReference>
<evidence type="ECO:0000256" key="6">
    <source>
        <dbReference type="ARBA" id="ARBA00023163"/>
    </source>
</evidence>
<keyword evidence="7" id="KW-0539">Nucleus</keyword>
<protein>
    <submittedName>
        <fullName evidence="10">Polycomb group protein ASXL1 isoform X1</fullName>
    </submittedName>
</protein>
<dbReference type="GO" id="GO:0009887">
    <property type="term" value="P:animal organ morphogenesis"/>
    <property type="evidence" value="ECO:0000318"/>
    <property type="project" value="GO_Central"/>
</dbReference>
<feature type="compositionally biased region" description="Basic residues" evidence="8">
    <location>
        <begin position="567"/>
        <end position="589"/>
    </location>
</feature>
<keyword evidence="3" id="KW-0863">Zinc-finger</keyword>
<dbReference type="GO" id="GO:0008270">
    <property type="term" value="F:zinc ion binding"/>
    <property type="evidence" value="ECO:0007669"/>
    <property type="project" value="UniProtKB-KW"/>
</dbReference>
<feature type="region of interest" description="Disordered" evidence="8">
    <location>
        <begin position="530"/>
        <end position="595"/>
    </location>
</feature>
<keyword evidence="5" id="KW-0805">Transcription regulation</keyword>
<name>A0A1L8ERK1_XENLA</name>
<evidence type="ECO:0000313" key="10">
    <source>
        <dbReference type="RefSeq" id="XP_018089919.1"/>
    </source>
</evidence>
<dbReference type="Proteomes" id="UP000186698">
    <property type="component" value="Chromosome 9_10L"/>
</dbReference>
<dbReference type="InterPro" id="IPR028020">
    <property type="entry name" value="ASX_DEUBAD_dom"/>
</dbReference>
<dbReference type="OrthoDB" id="9348951at2759"/>
<feature type="region of interest" description="Disordered" evidence="8">
    <location>
        <begin position="172"/>
        <end position="192"/>
    </location>
</feature>
<proteinExistence type="predicted"/>
<evidence type="ECO:0000256" key="1">
    <source>
        <dbReference type="ARBA" id="ARBA00004123"/>
    </source>
</evidence>
<feature type="compositionally biased region" description="Basic and acidic residues" evidence="8">
    <location>
        <begin position="492"/>
        <end position="504"/>
    </location>
</feature>
<evidence type="ECO:0000256" key="4">
    <source>
        <dbReference type="ARBA" id="ARBA00022833"/>
    </source>
</evidence>
<dbReference type="AGR" id="Xenbase:XB-GENE-6256237"/>